<dbReference type="EMBL" id="AFZB01000036">
    <property type="protein sequence ID" value="EGW53196.1"/>
    <property type="molecule type" value="Genomic_DNA"/>
</dbReference>
<feature type="domain" description="ABC transporter" evidence="9">
    <location>
        <begin position="1"/>
        <end position="184"/>
    </location>
</feature>
<evidence type="ECO:0000256" key="1">
    <source>
        <dbReference type="ARBA" id="ARBA00004651"/>
    </source>
</evidence>
<keyword evidence="6 10" id="KW-0067">ATP-binding</keyword>
<keyword evidence="7" id="KW-1133">Transmembrane helix</keyword>
<dbReference type="InterPro" id="IPR003439">
    <property type="entry name" value="ABC_transporter-like_ATP-bd"/>
</dbReference>
<comment type="subcellular location">
    <subcellularLocation>
        <location evidence="1">Cell membrane</location>
        <topology evidence="1">Multi-pass membrane protein</topology>
    </subcellularLocation>
</comment>
<dbReference type="EC" id="3.6.3.43" evidence="10"/>
<keyword evidence="10" id="KW-0378">Hydrolase</keyword>
<dbReference type="GO" id="GO:0005524">
    <property type="term" value="F:ATP binding"/>
    <property type="evidence" value="ECO:0007669"/>
    <property type="project" value="UniProtKB-KW"/>
</dbReference>
<evidence type="ECO:0000259" key="9">
    <source>
        <dbReference type="PROSITE" id="PS50893"/>
    </source>
</evidence>
<keyword evidence="3" id="KW-1003">Cell membrane</keyword>
<dbReference type="GO" id="GO:0034040">
    <property type="term" value="F:ATPase-coupled lipid transmembrane transporter activity"/>
    <property type="evidence" value="ECO:0007669"/>
    <property type="project" value="TreeGrafter"/>
</dbReference>
<evidence type="ECO:0000256" key="8">
    <source>
        <dbReference type="ARBA" id="ARBA00023136"/>
    </source>
</evidence>
<evidence type="ECO:0000313" key="10">
    <source>
        <dbReference type="EMBL" id="EGW53196.1"/>
    </source>
</evidence>
<keyword evidence="4" id="KW-0812">Transmembrane</keyword>
<dbReference type="InterPro" id="IPR039421">
    <property type="entry name" value="Type_1_exporter"/>
</dbReference>
<dbReference type="PROSITE" id="PS00211">
    <property type="entry name" value="ABC_TRANSPORTER_1"/>
    <property type="match status" value="1"/>
</dbReference>
<organism evidence="10 11">
    <name type="scientific">endosymbiont of Tevnia jerichonana</name>
    <name type="common">vent Tica</name>
    <dbReference type="NCBI Taxonomy" id="1049564"/>
    <lineage>
        <taxon>Bacteria</taxon>
        <taxon>Pseudomonadati</taxon>
        <taxon>Pseudomonadota</taxon>
        <taxon>Gammaproteobacteria</taxon>
        <taxon>sulfur-oxidizing symbionts</taxon>
    </lineage>
</organism>
<keyword evidence="2" id="KW-0813">Transport</keyword>
<dbReference type="FunFam" id="3.40.50.300:FF:000299">
    <property type="entry name" value="ABC transporter ATP-binding protein/permease"/>
    <property type="match status" value="1"/>
</dbReference>
<dbReference type="SUPFAM" id="SSF52540">
    <property type="entry name" value="P-loop containing nucleoside triphosphate hydrolases"/>
    <property type="match status" value="1"/>
</dbReference>
<comment type="caution">
    <text evidence="10">The sequence shown here is derived from an EMBL/GenBank/DDBJ whole genome shotgun (WGS) entry which is preliminary data.</text>
</comment>
<gene>
    <name evidence="10" type="primary">lktB</name>
    <name evidence="10" type="ORF">TevJSym_bj00240</name>
</gene>
<dbReference type="AlphaFoldDB" id="G2FJ52"/>
<dbReference type="GO" id="GO:0016887">
    <property type="term" value="F:ATP hydrolysis activity"/>
    <property type="evidence" value="ECO:0007669"/>
    <property type="project" value="InterPro"/>
</dbReference>
<evidence type="ECO:0000256" key="2">
    <source>
        <dbReference type="ARBA" id="ARBA00022448"/>
    </source>
</evidence>
<dbReference type="PATRIC" id="fig|1049564.3.peg.2933"/>
<dbReference type="GO" id="GO:0005886">
    <property type="term" value="C:plasma membrane"/>
    <property type="evidence" value="ECO:0007669"/>
    <property type="project" value="UniProtKB-SubCell"/>
</dbReference>
<evidence type="ECO:0000256" key="4">
    <source>
        <dbReference type="ARBA" id="ARBA00022692"/>
    </source>
</evidence>
<accession>G2FJ52</accession>
<evidence type="ECO:0000256" key="3">
    <source>
        <dbReference type="ARBA" id="ARBA00022475"/>
    </source>
</evidence>
<dbReference type="PANTHER" id="PTHR24221:SF647">
    <property type="entry name" value="BLL6336 PROTEIN"/>
    <property type="match status" value="1"/>
</dbReference>
<dbReference type="InterPro" id="IPR027417">
    <property type="entry name" value="P-loop_NTPase"/>
</dbReference>
<protein>
    <submittedName>
        <fullName evidence="10">Leukotoxin translocation ATP-binding protein LktB</fullName>
        <ecNumber evidence="10">3.6.3.43</ecNumber>
    </submittedName>
</protein>
<keyword evidence="11" id="KW-1185">Reference proteome</keyword>
<keyword evidence="8" id="KW-0472">Membrane</keyword>
<dbReference type="Pfam" id="PF00005">
    <property type="entry name" value="ABC_tran"/>
    <property type="match status" value="1"/>
</dbReference>
<dbReference type="Gene3D" id="3.40.50.300">
    <property type="entry name" value="P-loop containing nucleotide triphosphate hydrolases"/>
    <property type="match status" value="1"/>
</dbReference>
<reference evidence="10 11" key="1">
    <citation type="journal article" date="2011" name="ISME J.">
        <title>The endosymbionts of the deep-sea tubeworms Riftia pachyptila and Tevnia jerichonana share an identical physiology as revealed by proteogenomic analyses.</title>
        <authorList>
            <person name="Gardebrecht A."/>
            <person name="Markert S."/>
            <person name="Felbeck H."/>
            <person name="Thuermer A."/>
            <person name="Albrecht D."/>
            <person name="Wollherr A."/>
            <person name="Kabisch J."/>
            <person name="Lehmann R."/>
            <person name="Daniel R."/>
            <person name="Liesegang H."/>
            <person name="Hecker M."/>
            <person name="Sievert S.M."/>
            <person name="Schweder T."/>
        </authorList>
    </citation>
    <scope>NUCLEOTIDE SEQUENCE [LARGE SCALE GENOMIC DNA]</scope>
</reference>
<name>G2FJ52_9GAMM</name>
<proteinExistence type="predicted"/>
<dbReference type="PROSITE" id="PS50893">
    <property type="entry name" value="ABC_TRANSPORTER_2"/>
    <property type="match status" value="1"/>
</dbReference>
<evidence type="ECO:0000256" key="7">
    <source>
        <dbReference type="ARBA" id="ARBA00022989"/>
    </source>
</evidence>
<evidence type="ECO:0000256" key="6">
    <source>
        <dbReference type="ARBA" id="ARBA00022840"/>
    </source>
</evidence>
<dbReference type="eggNOG" id="COG2274">
    <property type="taxonomic scope" value="Bacteria"/>
</dbReference>
<evidence type="ECO:0000256" key="5">
    <source>
        <dbReference type="ARBA" id="ARBA00022741"/>
    </source>
</evidence>
<dbReference type="InterPro" id="IPR017871">
    <property type="entry name" value="ABC_transporter-like_CS"/>
</dbReference>
<dbReference type="PANTHER" id="PTHR24221">
    <property type="entry name" value="ATP-BINDING CASSETTE SUB-FAMILY B"/>
    <property type="match status" value="1"/>
</dbReference>
<keyword evidence="5" id="KW-0547">Nucleotide-binding</keyword>
<dbReference type="Proteomes" id="UP000005167">
    <property type="component" value="Unassembled WGS sequence"/>
</dbReference>
<sequence>MPEAGRLLIDGVDLALVEPAWLRRQVGVVLQENRLFNRTVRENIALADPAMPMERVVAAAQEAGAHAFILELPEGYDTLVGEQGSSLSGGQRQRIAIARALVTNPRILIFDEATSALDYESEHIIQQNMRQICKERTVFIIAHRLSAVRDANRIIVIDKGRIVEQGSHQQLLQQAGIYAQLHAHQSGRQREVQA</sequence>
<evidence type="ECO:0000313" key="11">
    <source>
        <dbReference type="Proteomes" id="UP000005167"/>
    </source>
</evidence>